<protein>
    <submittedName>
        <fullName evidence="2">Acetyltransferase, GNAT family</fullName>
    </submittedName>
</protein>
<feature type="compositionally biased region" description="Basic residues" evidence="1">
    <location>
        <begin position="84"/>
        <end position="107"/>
    </location>
</feature>
<proteinExistence type="predicted"/>
<feature type="compositionally biased region" description="Basic residues" evidence="1">
    <location>
        <begin position="25"/>
        <end position="36"/>
    </location>
</feature>
<name>A0A6J4RHC5_9ACTN</name>
<sequence length="166" mass="17283">AASMATGVSSGADPLPLALRRRLRRLRGRPACRRRGVAAAGALPGDPAPPGPRNAVASPGARGGAPVVPAGARAREPRGALARGRARLVPGRRGRRRRLPRPGHRRAAAGTRVHPGGPPRPDVLADHGPPRARRLVRAPRLRRARRRARAPAAGAHARADGARAAL</sequence>
<dbReference type="AlphaFoldDB" id="A0A6J4RHC5"/>
<keyword evidence="2" id="KW-0808">Transferase</keyword>
<feature type="non-terminal residue" evidence="2">
    <location>
        <position position="1"/>
    </location>
</feature>
<feature type="compositionally biased region" description="Basic residues" evidence="1">
    <location>
        <begin position="130"/>
        <end position="149"/>
    </location>
</feature>
<accession>A0A6J4RHC5</accession>
<feature type="compositionally biased region" description="Basic and acidic residues" evidence="1">
    <location>
        <begin position="157"/>
        <end position="166"/>
    </location>
</feature>
<dbReference type="EMBL" id="CADCVS010000059">
    <property type="protein sequence ID" value="CAA9473824.1"/>
    <property type="molecule type" value="Genomic_DNA"/>
</dbReference>
<evidence type="ECO:0000256" key="1">
    <source>
        <dbReference type="SAM" id="MobiDB-lite"/>
    </source>
</evidence>
<reference evidence="2" key="1">
    <citation type="submission" date="2020-02" db="EMBL/GenBank/DDBJ databases">
        <authorList>
            <person name="Meier V. D."/>
        </authorList>
    </citation>
    <scope>NUCLEOTIDE SEQUENCE</scope>
    <source>
        <strain evidence="2">AVDCRST_MAG30</strain>
    </source>
</reference>
<feature type="region of interest" description="Disordered" evidence="1">
    <location>
        <begin position="25"/>
        <end position="166"/>
    </location>
</feature>
<evidence type="ECO:0000313" key="2">
    <source>
        <dbReference type="EMBL" id="CAA9473824.1"/>
    </source>
</evidence>
<feature type="non-terminal residue" evidence="2">
    <location>
        <position position="166"/>
    </location>
</feature>
<organism evidence="2">
    <name type="scientific">uncultured Solirubrobacteraceae bacterium</name>
    <dbReference type="NCBI Taxonomy" id="1162706"/>
    <lineage>
        <taxon>Bacteria</taxon>
        <taxon>Bacillati</taxon>
        <taxon>Actinomycetota</taxon>
        <taxon>Thermoleophilia</taxon>
        <taxon>Solirubrobacterales</taxon>
        <taxon>Solirubrobacteraceae</taxon>
        <taxon>environmental samples</taxon>
    </lineage>
</organism>
<feature type="compositionally biased region" description="Low complexity" evidence="1">
    <location>
        <begin position="55"/>
        <end position="72"/>
    </location>
</feature>
<gene>
    <name evidence="2" type="ORF">AVDCRST_MAG30-302</name>
</gene>
<dbReference type="GO" id="GO:0016740">
    <property type="term" value="F:transferase activity"/>
    <property type="evidence" value="ECO:0007669"/>
    <property type="project" value="UniProtKB-KW"/>
</dbReference>